<comment type="caution">
    <text evidence="7">The sequence shown here is derived from an EMBL/GenBank/DDBJ whole genome shotgun (WGS) entry which is preliminary data.</text>
</comment>
<comment type="function">
    <text evidence="2">Catalyzes the reversible cyclization of carbamoyl aspartate to dihydroorotate.</text>
</comment>
<feature type="domain" description="Amidohydrolase-related" evidence="6">
    <location>
        <begin position="6"/>
        <end position="283"/>
    </location>
</feature>
<sequence>MFLTKLPAPIDIHVHLRDPGDTHKEDFYTGTSAALNGGISAVFDMPNNKTPIFTEESLREKENIAKVKAVCDYGFYFGSTGKNIEEFPKVSERVVGLKLYLDQTTGDYLIRDLASIRDVFIKWPKEKVIVIHAEAENVSLVIKLAKESGNKIHITHVTTKADLERIIEAKKMSLPVTCDVTPHHLFLTDKDAVELKGKGQVKPSLANLTDKTFLWDSLSWVDCFSSDHAPHTEEEKNSPSPPYGIPGLDTMIPLLLTAVKDGSLEMDDLIQKISTNPHKIFNIPVDKDTYTEVDLDENYELKKENLKTKCCWSPYEGWQLHGKVKSVYIRGKKVMEDGRILVEKGFGRNMML</sequence>
<dbReference type="InterPro" id="IPR002195">
    <property type="entry name" value="Dihydroorotase_CS"/>
</dbReference>
<dbReference type="InterPro" id="IPR050138">
    <property type="entry name" value="DHOase/Allantoinase_Hydrolase"/>
</dbReference>
<dbReference type="PANTHER" id="PTHR43668">
    <property type="entry name" value="ALLANTOINASE"/>
    <property type="match status" value="1"/>
</dbReference>
<dbReference type="GO" id="GO:0004038">
    <property type="term" value="F:allantoinase activity"/>
    <property type="evidence" value="ECO:0007669"/>
    <property type="project" value="TreeGrafter"/>
</dbReference>
<comment type="similarity">
    <text evidence="3">Belongs to the metallo-dependent hydrolases superfamily. DHOase family. Class I DHOase subfamily.</text>
</comment>
<dbReference type="STRING" id="1798382.A3D77_08075"/>
<accession>A0A1F5ZWD7</accession>
<protein>
    <recommendedName>
        <fullName evidence="6">Amidohydrolase-related domain-containing protein</fullName>
    </recommendedName>
</protein>
<keyword evidence="4" id="KW-0479">Metal-binding</keyword>
<dbReference type="InterPro" id="IPR006680">
    <property type="entry name" value="Amidohydro-rel"/>
</dbReference>
<gene>
    <name evidence="7" type="ORF">A3D77_08075</name>
</gene>
<dbReference type="SUPFAM" id="SSF51556">
    <property type="entry name" value="Metallo-dependent hydrolases"/>
    <property type="match status" value="1"/>
</dbReference>
<dbReference type="Gene3D" id="3.20.20.140">
    <property type="entry name" value="Metal-dependent hydrolases"/>
    <property type="match status" value="1"/>
</dbReference>
<evidence type="ECO:0000256" key="4">
    <source>
        <dbReference type="ARBA" id="ARBA00022723"/>
    </source>
</evidence>
<evidence type="ECO:0000256" key="2">
    <source>
        <dbReference type="ARBA" id="ARBA00002368"/>
    </source>
</evidence>
<dbReference type="GO" id="GO:0046872">
    <property type="term" value="F:metal ion binding"/>
    <property type="evidence" value="ECO:0007669"/>
    <property type="project" value="UniProtKB-KW"/>
</dbReference>
<dbReference type="PROSITE" id="PS00482">
    <property type="entry name" value="DIHYDROOROTASE_1"/>
    <property type="match status" value="1"/>
</dbReference>
<evidence type="ECO:0000256" key="5">
    <source>
        <dbReference type="ARBA" id="ARBA00022801"/>
    </source>
</evidence>
<dbReference type="Pfam" id="PF01979">
    <property type="entry name" value="Amidohydro_1"/>
    <property type="match status" value="1"/>
</dbReference>
<dbReference type="InterPro" id="IPR011059">
    <property type="entry name" value="Metal-dep_hydrolase_composite"/>
</dbReference>
<dbReference type="FunFam" id="3.20.20.140:FF:000036">
    <property type="entry name" value="Carbamoyl-phosphate synthase large chain"/>
    <property type="match status" value="1"/>
</dbReference>
<dbReference type="Proteomes" id="UP000176923">
    <property type="component" value="Unassembled WGS sequence"/>
</dbReference>
<name>A0A1F5ZWD7_9BACT</name>
<dbReference type="AlphaFoldDB" id="A0A1F5ZWD7"/>
<dbReference type="GO" id="GO:0006145">
    <property type="term" value="P:purine nucleobase catabolic process"/>
    <property type="evidence" value="ECO:0007669"/>
    <property type="project" value="TreeGrafter"/>
</dbReference>
<dbReference type="PANTHER" id="PTHR43668:SF2">
    <property type="entry name" value="ALLANTOINASE"/>
    <property type="match status" value="1"/>
</dbReference>
<comment type="cofactor">
    <cofactor evidence="1">
        <name>Zn(2+)</name>
        <dbReference type="ChEBI" id="CHEBI:29105"/>
    </cofactor>
</comment>
<reference evidence="7 8" key="1">
    <citation type="journal article" date="2016" name="Nat. Commun.">
        <title>Thousands of microbial genomes shed light on interconnected biogeochemical processes in an aquifer system.</title>
        <authorList>
            <person name="Anantharaman K."/>
            <person name="Brown C.T."/>
            <person name="Hug L.A."/>
            <person name="Sharon I."/>
            <person name="Castelle C.J."/>
            <person name="Probst A.J."/>
            <person name="Thomas B.C."/>
            <person name="Singh A."/>
            <person name="Wilkins M.J."/>
            <person name="Karaoz U."/>
            <person name="Brodie E.L."/>
            <person name="Williams K.H."/>
            <person name="Hubbard S.S."/>
            <person name="Banfield J.F."/>
        </authorList>
    </citation>
    <scope>NUCLEOTIDE SEQUENCE [LARGE SCALE GENOMIC DNA]</scope>
</reference>
<evidence type="ECO:0000313" key="8">
    <source>
        <dbReference type="Proteomes" id="UP000176923"/>
    </source>
</evidence>
<dbReference type="PROSITE" id="PS00483">
    <property type="entry name" value="DIHYDROOROTASE_2"/>
    <property type="match status" value="1"/>
</dbReference>
<evidence type="ECO:0000256" key="3">
    <source>
        <dbReference type="ARBA" id="ARBA00010286"/>
    </source>
</evidence>
<organism evidence="7 8">
    <name type="scientific">Candidatus Gottesmanbacteria bacterium RIFCSPHIGHO2_02_FULL_39_11</name>
    <dbReference type="NCBI Taxonomy" id="1798382"/>
    <lineage>
        <taxon>Bacteria</taxon>
        <taxon>Candidatus Gottesmaniibacteriota</taxon>
    </lineage>
</organism>
<dbReference type="SUPFAM" id="SSF51338">
    <property type="entry name" value="Composite domain of metallo-dependent hydrolases"/>
    <property type="match status" value="1"/>
</dbReference>
<evidence type="ECO:0000256" key="1">
    <source>
        <dbReference type="ARBA" id="ARBA00001947"/>
    </source>
</evidence>
<evidence type="ECO:0000259" key="6">
    <source>
        <dbReference type="Pfam" id="PF01979"/>
    </source>
</evidence>
<keyword evidence="5" id="KW-0378">Hydrolase</keyword>
<dbReference type="EMBL" id="MFJL01000010">
    <property type="protein sequence ID" value="OGG16625.1"/>
    <property type="molecule type" value="Genomic_DNA"/>
</dbReference>
<dbReference type="InterPro" id="IPR032466">
    <property type="entry name" value="Metal_Hydrolase"/>
</dbReference>
<evidence type="ECO:0000313" key="7">
    <source>
        <dbReference type="EMBL" id="OGG16625.1"/>
    </source>
</evidence>
<dbReference type="GO" id="GO:0005737">
    <property type="term" value="C:cytoplasm"/>
    <property type="evidence" value="ECO:0007669"/>
    <property type="project" value="TreeGrafter"/>
</dbReference>
<proteinExistence type="inferred from homology"/>